<keyword evidence="6" id="KW-0010">Activator</keyword>
<comment type="similarity">
    <text evidence="2 6">Belongs to the Mediator complex subunit 18 family.</text>
</comment>
<dbReference type="GO" id="GO:0003712">
    <property type="term" value="F:transcription coregulator activity"/>
    <property type="evidence" value="ECO:0007669"/>
    <property type="project" value="InterPro"/>
</dbReference>
<protein>
    <recommendedName>
        <fullName evidence="6">Mediator of RNA polymerase II transcription subunit 18</fullName>
    </recommendedName>
    <alternativeName>
        <fullName evidence="6">Mediator complex subunit 18</fullName>
    </alternativeName>
</protein>
<comment type="caution">
    <text evidence="7">The sequence shown here is derived from an EMBL/GenBank/DDBJ whole genome shotgun (WGS) entry which is preliminary data.</text>
</comment>
<evidence type="ECO:0000256" key="1">
    <source>
        <dbReference type="ARBA" id="ARBA00004123"/>
    </source>
</evidence>
<comment type="subunit">
    <text evidence="6">Component of the Mediator complex.</text>
</comment>
<evidence type="ECO:0000256" key="4">
    <source>
        <dbReference type="ARBA" id="ARBA00023163"/>
    </source>
</evidence>
<evidence type="ECO:0000313" key="7">
    <source>
        <dbReference type="EMBL" id="GAV03606.1"/>
    </source>
</evidence>
<keyword evidence="5 6" id="KW-0539">Nucleus</keyword>
<dbReference type="InterPro" id="IPR019095">
    <property type="entry name" value="Mediator_Med18"/>
</dbReference>
<keyword evidence="4 6" id="KW-0804">Transcription</keyword>
<sequence>MDPDLKIAAFNNIPNQEYALFGSVLEAHLETLLHRLKGLCGQLPGNAEPFQDHYLIYSTKSPNIIPPVHVRAVRSIMSTFMPWRFQYYGSEISEASRMVTQRQIIDACCSVRLPKFLEDGLGFNMDYEYILKGFTFAKGRVRISVGRMMKTAHEVNMQVEAAEALSGSYLVEVATVVFGGSATNEENPEKEILQVAELLKPIVDLKRLDVKR</sequence>
<evidence type="ECO:0000313" key="8">
    <source>
        <dbReference type="Proteomes" id="UP000186922"/>
    </source>
</evidence>
<dbReference type="GO" id="GO:0070847">
    <property type="term" value="C:core mediator complex"/>
    <property type="evidence" value="ECO:0007669"/>
    <property type="project" value="TreeGrafter"/>
</dbReference>
<evidence type="ECO:0000256" key="6">
    <source>
        <dbReference type="RuleBase" id="RU364150"/>
    </source>
</evidence>
<dbReference type="GO" id="GO:0006357">
    <property type="term" value="P:regulation of transcription by RNA polymerase II"/>
    <property type="evidence" value="ECO:0007669"/>
    <property type="project" value="InterPro"/>
</dbReference>
<dbReference type="PANTHER" id="PTHR13321">
    <property type="entry name" value="MEDIATOR OF RNA POLYMERASE II TRANSCRIPTION, SUBUNIT 18"/>
    <property type="match status" value="1"/>
</dbReference>
<keyword evidence="3 6" id="KW-0805">Transcription regulation</keyword>
<dbReference type="Proteomes" id="UP000186922">
    <property type="component" value="Unassembled WGS sequence"/>
</dbReference>
<dbReference type="OrthoDB" id="10018982at2759"/>
<dbReference type="GO" id="GO:0016592">
    <property type="term" value="C:mediator complex"/>
    <property type="evidence" value="ECO:0007669"/>
    <property type="project" value="InterPro"/>
</dbReference>
<dbReference type="STRING" id="947166.A0A1D1VRX4"/>
<comment type="function">
    <text evidence="6">Component of the Mediator complex, a coactivator involved in the regulated transcription of nearly all RNA polymerase II-dependent genes. Mediator functions as a bridge to convey information from gene-specific regulatory proteins to the basal RNA polymerase II transcription machinery. Mediator is recruited to promoters by direct interactions with regulatory proteins and serves as a scaffold for the assembly of a functional preinitiation complex with RNA polymerase II and the general transcription factors.</text>
</comment>
<dbReference type="Pfam" id="PF09637">
    <property type="entry name" value="Med18"/>
    <property type="match status" value="1"/>
</dbReference>
<dbReference type="Gene3D" id="2.40.320.10">
    <property type="entry name" value="Hypothetical Protein Pfu-838710-001"/>
    <property type="match status" value="1"/>
</dbReference>
<dbReference type="EMBL" id="BDGG01000009">
    <property type="protein sequence ID" value="GAV03606.1"/>
    <property type="molecule type" value="Genomic_DNA"/>
</dbReference>
<dbReference type="PANTHER" id="PTHR13321:SF2">
    <property type="entry name" value="MEDIATOR OF RNA POLYMERASE II TRANSCRIPTION SUBUNIT 18"/>
    <property type="match status" value="1"/>
</dbReference>
<dbReference type="AlphaFoldDB" id="A0A1D1VRX4"/>
<gene>
    <name evidence="7" type="primary">RvY_14002-1</name>
    <name evidence="6" type="synonym">MED18</name>
    <name evidence="7" type="synonym">RvY_14002.1</name>
    <name evidence="7" type="ORF">RvY_14002</name>
</gene>
<comment type="subcellular location">
    <subcellularLocation>
        <location evidence="1 6">Nucleus</location>
    </subcellularLocation>
</comment>
<proteinExistence type="inferred from homology"/>
<reference evidence="7 8" key="1">
    <citation type="journal article" date="2016" name="Nat. Commun.">
        <title>Extremotolerant tardigrade genome and improved radiotolerance of human cultured cells by tardigrade-unique protein.</title>
        <authorList>
            <person name="Hashimoto T."/>
            <person name="Horikawa D.D."/>
            <person name="Saito Y."/>
            <person name="Kuwahara H."/>
            <person name="Kozuka-Hata H."/>
            <person name="Shin-I T."/>
            <person name="Minakuchi Y."/>
            <person name="Ohishi K."/>
            <person name="Motoyama A."/>
            <person name="Aizu T."/>
            <person name="Enomoto A."/>
            <person name="Kondo K."/>
            <person name="Tanaka S."/>
            <person name="Hara Y."/>
            <person name="Koshikawa S."/>
            <person name="Sagara H."/>
            <person name="Miura T."/>
            <person name="Yokobori S."/>
            <person name="Miyagawa K."/>
            <person name="Suzuki Y."/>
            <person name="Kubo T."/>
            <person name="Oyama M."/>
            <person name="Kohara Y."/>
            <person name="Fujiyama A."/>
            <person name="Arakawa K."/>
            <person name="Katayama T."/>
            <person name="Toyoda A."/>
            <person name="Kunieda T."/>
        </authorList>
    </citation>
    <scope>NUCLEOTIDE SEQUENCE [LARGE SCALE GENOMIC DNA]</scope>
    <source>
        <strain evidence="7 8">YOKOZUNA-1</strain>
    </source>
</reference>
<evidence type="ECO:0000256" key="3">
    <source>
        <dbReference type="ARBA" id="ARBA00023015"/>
    </source>
</evidence>
<dbReference type="GO" id="GO:0006369">
    <property type="term" value="P:termination of RNA polymerase II transcription"/>
    <property type="evidence" value="ECO:0007669"/>
    <property type="project" value="TreeGrafter"/>
</dbReference>
<accession>A0A1D1VRX4</accession>
<keyword evidence="8" id="KW-1185">Reference proteome</keyword>
<evidence type="ECO:0000256" key="5">
    <source>
        <dbReference type="ARBA" id="ARBA00023242"/>
    </source>
</evidence>
<organism evidence="7 8">
    <name type="scientific">Ramazzottius varieornatus</name>
    <name type="common">Water bear</name>
    <name type="synonym">Tardigrade</name>
    <dbReference type="NCBI Taxonomy" id="947166"/>
    <lineage>
        <taxon>Eukaryota</taxon>
        <taxon>Metazoa</taxon>
        <taxon>Ecdysozoa</taxon>
        <taxon>Tardigrada</taxon>
        <taxon>Eutardigrada</taxon>
        <taxon>Parachela</taxon>
        <taxon>Hypsibioidea</taxon>
        <taxon>Ramazzottiidae</taxon>
        <taxon>Ramazzottius</taxon>
    </lineage>
</organism>
<evidence type="ECO:0000256" key="2">
    <source>
        <dbReference type="ARBA" id="ARBA00009814"/>
    </source>
</evidence>
<name>A0A1D1VRX4_RAMVA</name>